<organism evidence="1 2">
    <name type="scientific">Bauhinia variegata</name>
    <name type="common">Purple orchid tree</name>
    <name type="synonym">Phanera variegata</name>
    <dbReference type="NCBI Taxonomy" id="167791"/>
    <lineage>
        <taxon>Eukaryota</taxon>
        <taxon>Viridiplantae</taxon>
        <taxon>Streptophyta</taxon>
        <taxon>Embryophyta</taxon>
        <taxon>Tracheophyta</taxon>
        <taxon>Spermatophyta</taxon>
        <taxon>Magnoliopsida</taxon>
        <taxon>eudicotyledons</taxon>
        <taxon>Gunneridae</taxon>
        <taxon>Pentapetalae</taxon>
        <taxon>rosids</taxon>
        <taxon>fabids</taxon>
        <taxon>Fabales</taxon>
        <taxon>Fabaceae</taxon>
        <taxon>Cercidoideae</taxon>
        <taxon>Cercideae</taxon>
        <taxon>Bauhiniinae</taxon>
        <taxon>Bauhinia</taxon>
    </lineage>
</organism>
<evidence type="ECO:0000313" key="1">
    <source>
        <dbReference type="EMBL" id="KAI4353222.1"/>
    </source>
</evidence>
<comment type="caution">
    <text evidence="1">The sequence shown here is derived from an EMBL/GenBank/DDBJ whole genome shotgun (WGS) entry which is preliminary data.</text>
</comment>
<reference evidence="1 2" key="1">
    <citation type="journal article" date="2022" name="DNA Res.">
        <title>Chromosomal-level genome assembly of the orchid tree Bauhinia variegata (Leguminosae; Cercidoideae) supports the allotetraploid origin hypothesis of Bauhinia.</title>
        <authorList>
            <person name="Zhong Y."/>
            <person name="Chen Y."/>
            <person name="Zheng D."/>
            <person name="Pang J."/>
            <person name="Liu Y."/>
            <person name="Luo S."/>
            <person name="Meng S."/>
            <person name="Qian L."/>
            <person name="Wei D."/>
            <person name="Dai S."/>
            <person name="Zhou R."/>
        </authorList>
    </citation>
    <scope>NUCLEOTIDE SEQUENCE [LARGE SCALE GENOMIC DNA]</scope>
    <source>
        <strain evidence="1">BV-YZ2020</strain>
    </source>
</reference>
<accession>A0ACB9PZI6</accession>
<dbReference type="EMBL" id="CM039427">
    <property type="protein sequence ID" value="KAI4353222.1"/>
    <property type="molecule type" value="Genomic_DNA"/>
</dbReference>
<protein>
    <submittedName>
        <fullName evidence="1">Uncharacterized protein</fullName>
    </submittedName>
</protein>
<sequence>MHHLIQDMGRNIVKQESPLEPGGRSRLWLREDIIHVLEENTALKKFEQLKEIKLNCCKFLEQVPDLSEVPNLTELHLDFCENLIEIHDSVGFLDKLRVISAKSCVNLKNFPRFMKLKSLEILNLECCLSLKFFPEIVGKMGNLSHISLRKSAIEELPCSIENVTRILHLDLSYCHKLSKVPPRILMSPVLELLNVGESSRFGFMKKLGEQEQVTLYHKRVWLRGCNFLDGFLPTFLGLSPNITELEICRCNFTILPECIQVFKFLIHLNLDNCKQLQEIRGVPQNIKVFSARNCTSLMPSASNINIILDQSIHSRGNTKFILPGTWIPKWFDHFGKEACLSFWFRNELPEIAIFVIGGPNRNPQLLRFNCKVYVNGLLLMKRNHRDRSIVTPDIWNHDDGKLKTKHTYLRCKLNERPDEVYFPEDKWNHAKISFEIRELQHFSPRGRNLVQQTGIYIYNRARIERDILFTNPNLHLNPEPSKEQLKRKSQLLD</sequence>
<name>A0ACB9PZI6_BAUVA</name>
<proteinExistence type="predicted"/>
<dbReference type="Proteomes" id="UP000828941">
    <property type="component" value="Chromosome 2"/>
</dbReference>
<keyword evidence="2" id="KW-1185">Reference proteome</keyword>
<gene>
    <name evidence="1" type="ORF">L6164_002188</name>
</gene>
<evidence type="ECO:0000313" key="2">
    <source>
        <dbReference type="Proteomes" id="UP000828941"/>
    </source>
</evidence>